<feature type="compositionally biased region" description="Basic and acidic residues" evidence="1">
    <location>
        <begin position="200"/>
        <end position="217"/>
    </location>
</feature>
<feature type="compositionally biased region" description="Polar residues" evidence="1">
    <location>
        <begin position="407"/>
        <end position="424"/>
    </location>
</feature>
<sequence>MDAAVLVQHNMEPPSPNPLKCPPSGPLQPLSPERVNQQHLLQSPPFNNYLVENDRPRSRDSMTSDVQSKVAFLNSLAGIANGSVPSSPTRPARKNNDSNNALQRAVMGYEEAQASLASLNAELEREREELASRKKRERMLAQRVEQLLEELQTEKVKRSRDQEAYAKEIKRCRKEAYRAELAVVEARQDLQEARSNLKKSQAEVQHEKTEKEKSRQESFERAYALAGMVGEMEQLKDQLKVVEKQRDAALSEVKTSNLDTDANHNEQENFPSNRDFDERQEEQPQFTRVAHVESQPASFAYPPPATGLEALRFRLNYYDKQMEGAEISPQEEIQFLKQELRYARMQHAEDADMIHFMNMQCQFKACPCRQAEEKGERFIHDHAYEAFMQDQRASKKRRISNEAHVQRFQQSTGQVHQSSETASETIPELREAEPCALPPEPTPDILSRPAGDPISLEEAVEVPLPEPQPMELDVKDVTPEPTAQLEEITQVLVEPGTASKPFSFSTSTMSNPAITVQTPSLRHTTTAPSALEQDLFDLSPPKQAPPRRPSTAMGVLTIDSPIRLVPDSPRSARTSYYDDTTSMTPAYDFNHTITTTTKIALKGSPQRDSLHRRAQSRPHDRSHSPLVPAESGPHGMFSKESSASPASATVFPITPAHKHSRSMHDLAQHAQSQPRPHRSPPQTIGRTTTTTRVPLRGSGFADGSEENAHVRVFEHAQTEILNVNINPPMGSMMTVSHRTVSQTSTNSILGNAPGTPISREAALAQIRARRDRARSINLKLSTDSNKLNGAAGKTSPTKPKVLGVNGMVVGGLFARDKENVRREISQASAPGRMAF</sequence>
<accession>A0AAN6E6G6</accession>
<feature type="compositionally biased region" description="Low complexity" evidence="1">
    <location>
        <begin position="680"/>
        <end position="692"/>
    </location>
</feature>
<evidence type="ECO:0000256" key="1">
    <source>
        <dbReference type="SAM" id="MobiDB-lite"/>
    </source>
</evidence>
<dbReference type="PANTHER" id="PTHR42041:SF1">
    <property type="entry name" value="DNA ENDONUCLEASE ACTIVATOR CTP1 C-TERMINAL DOMAIN-CONTAINING PROTEIN"/>
    <property type="match status" value="1"/>
</dbReference>
<proteinExistence type="predicted"/>
<feature type="region of interest" description="Disordered" evidence="1">
    <location>
        <begin position="79"/>
        <end position="100"/>
    </location>
</feature>
<feature type="compositionally biased region" description="Pro residues" evidence="1">
    <location>
        <begin position="13"/>
        <end position="26"/>
    </location>
</feature>
<reference evidence="2" key="1">
    <citation type="journal article" date="2022" name="bioRxiv">
        <title>Deciphering the potential niche of two novel black yeast fungi from a biological soil crust based on their genomes, phenotypes, and melanin regulation.</title>
        <authorList>
            <consortium name="DOE Joint Genome Institute"/>
            <person name="Carr E.C."/>
            <person name="Barton Q."/>
            <person name="Grambo S."/>
            <person name="Sullivan M."/>
            <person name="Renfro C.M."/>
            <person name="Kuo A."/>
            <person name="Pangilinan J."/>
            <person name="Lipzen A."/>
            <person name="Keymanesh K."/>
            <person name="Savage E."/>
            <person name="Barry K."/>
            <person name="Grigoriev I.V."/>
            <person name="Riekhof W.R."/>
            <person name="Harris S.S."/>
        </authorList>
    </citation>
    <scope>NUCLEOTIDE SEQUENCE</scope>
    <source>
        <strain evidence="2">JF 03-4F</strain>
    </source>
</reference>
<evidence type="ECO:0000313" key="2">
    <source>
        <dbReference type="EMBL" id="KAI1618899.1"/>
    </source>
</evidence>
<evidence type="ECO:0000313" key="3">
    <source>
        <dbReference type="Proteomes" id="UP001203852"/>
    </source>
</evidence>
<feature type="region of interest" description="Disordered" evidence="1">
    <location>
        <begin position="197"/>
        <end position="217"/>
    </location>
</feature>
<feature type="compositionally biased region" description="Polar residues" evidence="1">
    <location>
        <begin position="34"/>
        <end position="46"/>
    </location>
</feature>
<comment type="caution">
    <text evidence="2">The sequence shown here is derived from an EMBL/GenBank/DDBJ whole genome shotgun (WGS) entry which is preliminary data.</text>
</comment>
<name>A0AAN6E6G6_9EURO</name>
<dbReference type="AlphaFoldDB" id="A0AAN6E6G6"/>
<feature type="compositionally biased region" description="Basic and acidic residues" evidence="1">
    <location>
        <begin position="52"/>
        <end position="62"/>
    </location>
</feature>
<gene>
    <name evidence="2" type="ORF">EDD36DRAFT_427397</name>
</gene>
<organism evidence="2 3">
    <name type="scientific">Exophiala viscosa</name>
    <dbReference type="NCBI Taxonomy" id="2486360"/>
    <lineage>
        <taxon>Eukaryota</taxon>
        <taxon>Fungi</taxon>
        <taxon>Dikarya</taxon>
        <taxon>Ascomycota</taxon>
        <taxon>Pezizomycotina</taxon>
        <taxon>Eurotiomycetes</taxon>
        <taxon>Chaetothyriomycetidae</taxon>
        <taxon>Chaetothyriales</taxon>
        <taxon>Herpotrichiellaceae</taxon>
        <taxon>Exophiala</taxon>
    </lineage>
</organism>
<feature type="region of interest" description="Disordered" evidence="1">
    <location>
        <begin position="1"/>
        <end position="65"/>
    </location>
</feature>
<keyword evidence="3" id="KW-1185">Reference proteome</keyword>
<protein>
    <submittedName>
        <fullName evidence="2">Uncharacterized protein</fullName>
    </submittedName>
</protein>
<feature type="region of interest" description="Disordered" evidence="1">
    <location>
        <begin position="407"/>
        <end position="451"/>
    </location>
</feature>
<dbReference type="Proteomes" id="UP001203852">
    <property type="component" value="Unassembled WGS sequence"/>
</dbReference>
<dbReference type="PANTHER" id="PTHR42041">
    <property type="entry name" value="DNA ENDONUCLEASE ACTIVATOR CTP1 C-TERMINAL DOMAIN-CONTAINING PROTEIN"/>
    <property type="match status" value="1"/>
</dbReference>
<dbReference type="EMBL" id="MU404350">
    <property type="protein sequence ID" value="KAI1618899.1"/>
    <property type="molecule type" value="Genomic_DNA"/>
</dbReference>
<feature type="region of interest" description="Disordered" evidence="1">
    <location>
        <begin position="252"/>
        <end position="285"/>
    </location>
</feature>
<feature type="region of interest" description="Disordered" evidence="1">
    <location>
        <begin position="598"/>
        <end position="704"/>
    </location>
</feature>